<evidence type="ECO:0000313" key="13">
    <source>
        <dbReference type="EMBL" id="PSN60707.1"/>
    </source>
</evidence>
<keyword evidence="5 10" id="KW-0378">Hydrolase</keyword>
<keyword evidence="9 10" id="KW-0624">Polysaccharide degradation</keyword>
<dbReference type="EMBL" id="KZ678147">
    <property type="protein sequence ID" value="PSN60707.1"/>
    <property type="molecule type" value="Genomic_DNA"/>
</dbReference>
<dbReference type="Gene3D" id="3.40.50.1700">
    <property type="entry name" value="Glycoside hydrolase family 3 C-terminal domain"/>
    <property type="match status" value="1"/>
</dbReference>
<dbReference type="InterPro" id="IPR001764">
    <property type="entry name" value="Glyco_hydro_3_N"/>
</dbReference>
<name>A0A2T2N5H9_CORCC</name>
<dbReference type="Gene3D" id="2.60.40.10">
    <property type="entry name" value="Immunoglobulins"/>
    <property type="match status" value="1"/>
</dbReference>
<comment type="pathway">
    <text evidence="2 10">Glycan metabolism; cellulose degradation.</text>
</comment>
<evidence type="ECO:0000256" key="1">
    <source>
        <dbReference type="ARBA" id="ARBA00000448"/>
    </source>
</evidence>
<dbReference type="InterPro" id="IPR026891">
    <property type="entry name" value="Fn3-like"/>
</dbReference>
<dbReference type="InterPro" id="IPR002772">
    <property type="entry name" value="Glyco_hydro_3_C"/>
</dbReference>
<dbReference type="UniPathway" id="UPA00696"/>
<evidence type="ECO:0000256" key="3">
    <source>
        <dbReference type="ARBA" id="ARBA00005336"/>
    </source>
</evidence>
<keyword evidence="6" id="KW-0325">Glycoprotein</keyword>
<dbReference type="OrthoDB" id="47059at2759"/>
<dbReference type="STRING" id="1448308.A0A2T2N5H9"/>
<evidence type="ECO:0000256" key="7">
    <source>
        <dbReference type="ARBA" id="ARBA00023277"/>
    </source>
</evidence>
<dbReference type="AlphaFoldDB" id="A0A2T2N5H9"/>
<evidence type="ECO:0000256" key="8">
    <source>
        <dbReference type="ARBA" id="ARBA00023295"/>
    </source>
</evidence>
<dbReference type="PROSITE" id="PS51820">
    <property type="entry name" value="PA14"/>
    <property type="match status" value="1"/>
</dbReference>
<dbReference type="Pfam" id="PF07691">
    <property type="entry name" value="PA14"/>
    <property type="match status" value="1"/>
</dbReference>
<dbReference type="EC" id="3.2.1.21" evidence="4 10"/>
<dbReference type="Proteomes" id="UP000240883">
    <property type="component" value="Unassembled WGS sequence"/>
</dbReference>
<evidence type="ECO:0000256" key="11">
    <source>
        <dbReference type="SAM" id="MobiDB-lite"/>
    </source>
</evidence>
<gene>
    <name evidence="13" type="ORF">BS50DRAFT_639778</name>
</gene>
<dbReference type="GO" id="GO:0030245">
    <property type="term" value="P:cellulose catabolic process"/>
    <property type="evidence" value="ECO:0007669"/>
    <property type="project" value="UniProtKB-UniPathway"/>
</dbReference>
<dbReference type="InterPro" id="IPR037524">
    <property type="entry name" value="PA14/GLEYA"/>
</dbReference>
<dbReference type="GO" id="GO:0008422">
    <property type="term" value="F:beta-glucosidase activity"/>
    <property type="evidence" value="ECO:0007669"/>
    <property type="project" value="UniProtKB-EC"/>
</dbReference>
<comment type="similarity">
    <text evidence="3 10">Belongs to the glycosyl hydrolase 3 family.</text>
</comment>
<proteinExistence type="inferred from homology"/>
<reference evidence="13 14" key="1">
    <citation type="journal article" date="2018" name="Front. Microbiol.">
        <title>Genome-Wide Analysis of Corynespora cassiicola Leaf Fall Disease Putative Effectors.</title>
        <authorList>
            <person name="Lopez D."/>
            <person name="Ribeiro S."/>
            <person name="Label P."/>
            <person name="Fumanal B."/>
            <person name="Venisse J.S."/>
            <person name="Kohler A."/>
            <person name="de Oliveira R.R."/>
            <person name="Labutti K."/>
            <person name="Lipzen A."/>
            <person name="Lail K."/>
            <person name="Bauer D."/>
            <person name="Ohm R.A."/>
            <person name="Barry K.W."/>
            <person name="Spatafora J."/>
            <person name="Grigoriev I.V."/>
            <person name="Martin F.M."/>
            <person name="Pujade-Renaud V."/>
        </authorList>
    </citation>
    <scope>NUCLEOTIDE SEQUENCE [LARGE SCALE GENOMIC DNA]</scope>
    <source>
        <strain evidence="13 14">Philippines</strain>
    </source>
</reference>
<organism evidence="13 14">
    <name type="scientific">Corynespora cassiicola Philippines</name>
    <dbReference type="NCBI Taxonomy" id="1448308"/>
    <lineage>
        <taxon>Eukaryota</taxon>
        <taxon>Fungi</taxon>
        <taxon>Dikarya</taxon>
        <taxon>Ascomycota</taxon>
        <taxon>Pezizomycotina</taxon>
        <taxon>Dothideomycetes</taxon>
        <taxon>Pleosporomycetidae</taxon>
        <taxon>Pleosporales</taxon>
        <taxon>Corynesporascaceae</taxon>
        <taxon>Corynespora</taxon>
    </lineage>
</organism>
<dbReference type="InterPro" id="IPR036962">
    <property type="entry name" value="Glyco_hydro_3_N_sf"/>
</dbReference>
<dbReference type="PANTHER" id="PTHR42715">
    <property type="entry name" value="BETA-GLUCOSIDASE"/>
    <property type="match status" value="1"/>
</dbReference>
<sequence>MEISTLLDSLTLEEKCILLSGQNMWETASIPRLGIPSLKMTDGPAGVRGSRWVDGTPTTQIPCGISLAATFNPELMERIGQLLGFEAKCKNAQVLLAPTMNMSRSPFGGRNFENFGEDPYLTGRMATGFIKGVQEQGVAACMKHFVLNEQETRRFNMDEHIDERTLREVYLKPFMMALRADPWTAMTSYPKINGEHADTSQFLVKEILRKEWRYEGLVMSDWGGLNDTVKSILASTDLEMPGPAIRYGNALMKAVARGDVSENRDINPAVERLFHLLAKTGQLAGGQPRSGTSDVTPEAPEGESDNPEARRLVREAASQGIVLLKNSGILPLQSGQIRKLAVIGPNTKYPTTGGSGSAAVNPYYISTPLKAISQLARQRNSQVEILYERGIFTHKQPPLVGDCLTVHETGLPGLQVDFYDSDNFEGDIVATSHWNDSFLFFMSDGDVPKSLQGKTYSYKAHGILKPTVSGDYDLSFSSTGKAKLFIDDKILIDNTDWTEIGENFMNAGSIEKLASMYLEGGKMYKLRVDNVATPPPIRPLDNTLFGTLSGIRVGMFLQHDEDAMLDRAVSAAKDADVVVLVVGHNNDTEREGSDRTSLSLPKKTDQLVEKVCAVNSKVIVVTQSACAIAMPWVKLPAAIVHAWYQGQECGNALADVLFGVANPSGKLPITFPKRIEDHGSHKWFPGDFENDHTTYGEGVLVGYRWLDAHGLEPLWPFGYGLSYTSFKIENASVEGQVARMGWDTTAVVCFQISNTGTVAGSEVVQLYVSPSKKIEEMGRPAAPRSLAAFSKVFLSCGETKELKIRLSSDAFTWFDVEGKGGLDSGGKWRLDEGTYTCFIGASSRNLAATVDIVVR</sequence>
<dbReference type="Pfam" id="PF01915">
    <property type="entry name" value="Glyco_hydro_3_C"/>
    <property type="match status" value="1"/>
</dbReference>
<dbReference type="InterPro" id="IPR019800">
    <property type="entry name" value="Glyco_hydro_3_AS"/>
</dbReference>
<dbReference type="Pfam" id="PF00933">
    <property type="entry name" value="Glyco_hydro_3"/>
    <property type="match status" value="1"/>
</dbReference>
<evidence type="ECO:0000256" key="5">
    <source>
        <dbReference type="ARBA" id="ARBA00022801"/>
    </source>
</evidence>
<keyword evidence="14" id="KW-1185">Reference proteome</keyword>
<comment type="catalytic activity">
    <reaction evidence="1 10">
        <text>Hydrolysis of terminal, non-reducing beta-D-glucosyl residues with release of beta-D-glucose.</text>
        <dbReference type="EC" id="3.2.1.21"/>
    </reaction>
</comment>
<dbReference type="PROSITE" id="PS00775">
    <property type="entry name" value="GLYCOSYL_HYDROL_F3"/>
    <property type="match status" value="1"/>
</dbReference>
<dbReference type="SUPFAM" id="SSF52279">
    <property type="entry name" value="Beta-D-glucan exohydrolase, C-terminal domain"/>
    <property type="match status" value="1"/>
</dbReference>
<evidence type="ECO:0000313" key="14">
    <source>
        <dbReference type="Proteomes" id="UP000240883"/>
    </source>
</evidence>
<dbReference type="InterPro" id="IPR050288">
    <property type="entry name" value="Cellulose_deg_GH3"/>
</dbReference>
<dbReference type="SMART" id="SM01217">
    <property type="entry name" value="Fn3_like"/>
    <property type="match status" value="1"/>
</dbReference>
<evidence type="ECO:0000259" key="12">
    <source>
        <dbReference type="PROSITE" id="PS51820"/>
    </source>
</evidence>
<keyword evidence="8 10" id="KW-0326">Glycosidase</keyword>
<evidence type="ECO:0000256" key="4">
    <source>
        <dbReference type="ARBA" id="ARBA00012744"/>
    </source>
</evidence>
<dbReference type="InterPro" id="IPR013783">
    <property type="entry name" value="Ig-like_fold"/>
</dbReference>
<evidence type="ECO:0000256" key="10">
    <source>
        <dbReference type="RuleBase" id="RU361161"/>
    </source>
</evidence>
<feature type="domain" description="PA14" evidence="12">
    <location>
        <begin position="409"/>
        <end position="569"/>
    </location>
</feature>
<dbReference type="InterPro" id="IPR011658">
    <property type="entry name" value="PA14_dom"/>
</dbReference>
<accession>A0A2T2N5H9</accession>
<protein>
    <recommendedName>
        <fullName evidence="4 10">beta-glucosidase</fullName>
        <ecNumber evidence="4 10">3.2.1.21</ecNumber>
    </recommendedName>
</protein>
<evidence type="ECO:0000256" key="9">
    <source>
        <dbReference type="ARBA" id="ARBA00023326"/>
    </source>
</evidence>
<dbReference type="Pfam" id="PF14310">
    <property type="entry name" value="Fn3-like"/>
    <property type="match status" value="1"/>
</dbReference>
<dbReference type="InterPro" id="IPR017853">
    <property type="entry name" value="GH"/>
</dbReference>
<dbReference type="PRINTS" id="PR00133">
    <property type="entry name" value="GLHYDRLASE3"/>
</dbReference>
<evidence type="ECO:0000256" key="2">
    <source>
        <dbReference type="ARBA" id="ARBA00004987"/>
    </source>
</evidence>
<feature type="region of interest" description="Disordered" evidence="11">
    <location>
        <begin position="283"/>
        <end position="309"/>
    </location>
</feature>
<dbReference type="InterPro" id="IPR036881">
    <property type="entry name" value="Glyco_hydro_3_C_sf"/>
</dbReference>
<evidence type="ECO:0000256" key="6">
    <source>
        <dbReference type="ARBA" id="ARBA00023180"/>
    </source>
</evidence>
<dbReference type="Gene3D" id="3.20.20.300">
    <property type="entry name" value="Glycoside hydrolase, family 3, N-terminal domain"/>
    <property type="match status" value="1"/>
</dbReference>
<dbReference type="PANTHER" id="PTHR42715:SF10">
    <property type="entry name" value="BETA-GLUCOSIDASE"/>
    <property type="match status" value="1"/>
</dbReference>
<dbReference type="SMART" id="SM00758">
    <property type="entry name" value="PA14"/>
    <property type="match status" value="1"/>
</dbReference>
<dbReference type="SUPFAM" id="SSF51445">
    <property type="entry name" value="(Trans)glycosidases"/>
    <property type="match status" value="1"/>
</dbReference>
<keyword evidence="7 10" id="KW-0119">Carbohydrate metabolism</keyword>
<dbReference type="Gene3D" id="2.60.120.260">
    <property type="entry name" value="Galactose-binding domain-like"/>
    <property type="match status" value="1"/>
</dbReference>